<name>A0A116N6X5_STRSU</name>
<proteinExistence type="predicted"/>
<protein>
    <submittedName>
        <fullName evidence="2">Uncharacterized protein</fullName>
    </submittedName>
</protein>
<reference evidence="3 4" key="1">
    <citation type="submission" date="2016-02" db="EMBL/GenBank/DDBJ databases">
        <authorList>
            <consortium name="Pathogen Informatics"/>
        </authorList>
    </citation>
    <scope>NUCLEOTIDE SEQUENCE [LARGE SCALE GENOMIC DNA]</scope>
    <source>
        <strain evidence="1 3">LSS44</strain>
        <strain evidence="2 4">LSS79</strain>
    </source>
</reference>
<evidence type="ECO:0000313" key="4">
    <source>
        <dbReference type="Proteomes" id="UP000075193"/>
    </source>
</evidence>
<evidence type="ECO:0000313" key="2">
    <source>
        <dbReference type="EMBL" id="CYV86192.1"/>
    </source>
</evidence>
<dbReference type="EMBL" id="FIIC01000013">
    <property type="protein sequence ID" value="CYV86192.1"/>
    <property type="molecule type" value="Genomic_DNA"/>
</dbReference>
<dbReference type="AlphaFoldDB" id="A0A116N6X5"/>
<dbReference type="RefSeq" id="WP_044679446.1">
    <property type="nucleotide sequence ID" value="NZ_CEDF01000109.1"/>
</dbReference>
<dbReference type="Proteomes" id="UP000075193">
    <property type="component" value="Unassembled WGS sequence"/>
</dbReference>
<evidence type="ECO:0000313" key="1">
    <source>
        <dbReference type="EMBL" id="CYU96212.1"/>
    </source>
</evidence>
<organism evidence="2 4">
    <name type="scientific">Streptococcus suis</name>
    <dbReference type="NCBI Taxonomy" id="1307"/>
    <lineage>
        <taxon>Bacteria</taxon>
        <taxon>Bacillati</taxon>
        <taxon>Bacillota</taxon>
        <taxon>Bacilli</taxon>
        <taxon>Lactobacillales</taxon>
        <taxon>Streptococcaceae</taxon>
        <taxon>Streptococcus</taxon>
    </lineage>
</organism>
<accession>A0A116N6X5</accession>
<gene>
    <name evidence="1" type="ORF">ERS132406_01201</name>
    <name evidence="2" type="ORF">ERS132441_01262</name>
</gene>
<evidence type="ECO:0000313" key="3">
    <source>
        <dbReference type="Proteomes" id="UP000072083"/>
    </source>
</evidence>
<sequence length="165" mass="18967">MEKIIIACIIGIFIYCIRNFFIGQRRDELLNQGAIESRDKLFLSQEHCFFSSKISSVQEILSVLDMGSFKDNHIQLLNVTDDGDVVFKITNNIIVKESYVLALLASEIRNEEKAYVLVITNTYNCDQSIIENPYNVLLTQVERAIKKLDSNATVERRVIQYHTTN</sequence>
<dbReference type="EMBL" id="FIGZ01000011">
    <property type="protein sequence ID" value="CYU96212.1"/>
    <property type="molecule type" value="Genomic_DNA"/>
</dbReference>
<dbReference type="Proteomes" id="UP000072083">
    <property type="component" value="Unassembled WGS sequence"/>
</dbReference>